<comment type="similarity">
    <text evidence="8">Belongs to the TRAFAC class myosin-kinesin ATPase superfamily. Kinesin family.</text>
</comment>
<dbReference type="PROSITE" id="PS00411">
    <property type="entry name" value="KINESIN_MOTOR_1"/>
    <property type="match status" value="1"/>
</dbReference>
<comment type="subcellular location">
    <subcellularLocation>
        <location evidence="1">Cytoplasm</location>
        <location evidence="1">Cytoskeleton</location>
    </subcellularLocation>
</comment>
<dbReference type="GO" id="GO:0008017">
    <property type="term" value="F:microtubule binding"/>
    <property type="evidence" value="ECO:0007669"/>
    <property type="project" value="InterPro"/>
</dbReference>
<evidence type="ECO:0000313" key="12">
    <source>
        <dbReference type="EMBL" id="KAJ8612119.1"/>
    </source>
</evidence>
<dbReference type="GO" id="GO:0090307">
    <property type="term" value="P:mitotic spindle assembly"/>
    <property type="evidence" value="ECO:0007669"/>
    <property type="project" value="TreeGrafter"/>
</dbReference>
<keyword evidence="6 8" id="KW-0505">Motor protein</keyword>
<dbReference type="EMBL" id="JAQMWT010000057">
    <property type="protein sequence ID" value="KAJ8612119.1"/>
    <property type="molecule type" value="Genomic_DNA"/>
</dbReference>
<dbReference type="PROSITE" id="PS50067">
    <property type="entry name" value="KINESIN_MOTOR_2"/>
    <property type="match status" value="1"/>
</dbReference>
<name>A0AAD7UNA8_9STRA</name>
<feature type="coiled-coil region" evidence="9">
    <location>
        <begin position="722"/>
        <end position="749"/>
    </location>
</feature>
<protein>
    <recommendedName>
        <fullName evidence="11">Kinesin motor domain-containing protein</fullName>
    </recommendedName>
</protein>
<dbReference type="SUPFAM" id="SSF48403">
    <property type="entry name" value="Ankyrin repeat"/>
    <property type="match status" value="1"/>
</dbReference>
<evidence type="ECO:0000256" key="2">
    <source>
        <dbReference type="ARBA" id="ARBA00022490"/>
    </source>
</evidence>
<evidence type="ECO:0000313" key="13">
    <source>
        <dbReference type="Proteomes" id="UP001230188"/>
    </source>
</evidence>
<evidence type="ECO:0000256" key="6">
    <source>
        <dbReference type="ARBA" id="ARBA00023175"/>
    </source>
</evidence>
<evidence type="ECO:0000256" key="10">
    <source>
        <dbReference type="SAM" id="MobiDB-lite"/>
    </source>
</evidence>
<evidence type="ECO:0000256" key="5">
    <source>
        <dbReference type="ARBA" id="ARBA00022840"/>
    </source>
</evidence>
<accession>A0AAD7UNA8</accession>
<keyword evidence="4 8" id="KW-0547">Nucleotide-binding</keyword>
<gene>
    <name evidence="12" type="ORF">CTAYLR_002420</name>
</gene>
<evidence type="ECO:0000256" key="8">
    <source>
        <dbReference type="PROSITE-ProRule" id="PRU00283"/>
    </source>
</evidence>
<dbReference type="PANTHER" id="PTHR47970">
    <property type="entry name" value="KINESIN-LIKE PROTEIN KIF11"/>
    <property type="match status" value="1"/>
</dbReference>
<dbReference type="SMART" id="SM00129">
    <property type="entry name" value="KISc"/>
    <property type="match status" value="1"/>
</dbReference>
<dbReference type="InterPro" id="IPR019821">
    <property type="entry name" value="Kinesin_motor_CS"/>
</dbReference>
<dbReference type="Gene3D" id="1.25.40.20">
    <property type="entry name" value="Ankyrin repeat-containing domain"/>
    <property type="match status" value="1"/>
</dbReference>
<comment type="caution">
    <text evidence="12">The sequence shown here is derived from an EMBL/GenBank/DDBJ whole genome shotgun (WGS) entry which is preliminary data.</text>
</comment>
<dbReference type="InterPro" id="IPR036770">
    <property type="entry name" value="Ankyrin_rpt-contain_sf"/>
</dbReference>
<dbReference type="Gene3D" id="3.40.850.10">
    <property type="entry name" value="Kinesin motor domain"/>
    <property type="match status" value="1"/>
</dbReference>
<keyword evidence="9" id="KW-0175">Coiled coil</keyword>
<evidence type="ECO:0000256" key="3">
    <source>
        <dbReference type="ARBA" id="ARBA00022701"/>
    </source>
</evidence>
<keyword evidence="13" id="KW-1185">Reference proteome</keyword>
<dbReference type="InterPro" id="IPR036961">
    <property type="entry name" value="Kinesin_motor_dom_sf"/>
</dbReference>
<evidence type="ECO:0000256" key="4">
    <source>
        <dbReference type="ARBA" id="ARBA00022741"/>
    </source>
</evidence>
<reference evidence="12" key="1">
    <citation type="submission" date="2023-01" db="EMBL/GenBank/DDBJ databases">
        <title>Metagenome sequencing of chrysophaentin producing Chrysophaeum taylorii.</title>
        <authorList>
            <person name="Davison J."/>
            <person name="Bewley C."/>
        </authorList>
    </citation>
    <scope>NUCLEOTIDE SEQUENCE</scope>
    <source>
        <strain evidence="12">NIES-1699</strain>
    </source>
</reference>
<dbReference type="InterPro" id="IPR027417">
    <property type="entry name" value="P-loop_NTPase"/>
</dbReference>
<dbReference type="GO" id="GO:0005876">
    <property type="term" value="C:spindle microtubule"/>
    <property type="evidence" value="ECO:0007669"/>
    <property type="project" value="TreeGrafter"/>
</dbReference>
<dbReference type="PANTHER" id="PTHR47970:SF12">
    <property type="entry name" value="KINESIN FAMILY MEMBER 11"/>
    <property type="match status" value="1"/>
</dbReference>
<organism evidence="12 13">
    <name type="scientific">Chrysophaeum taylorii</name>
    <dbReference type="NCBI Taxonomy" id="2483200"/>
    <lineage>
        <taxon>Eukaryota</taxon>
        <taxon>Sar</taxon>
        <taxon>Stramenopiles</taxon>
        <taxon>Ochrophyta</taxon>
        <taxon>Pelagophyceae</taxon>
        <taxon>Pelagomonadales</taxon>
        <taxon>Pelagomonadaceae</taxon>
        <taxon>Chrysophaeum</taxon>
    </lineage>
</organism>
<dbReference type="Proteomes" id="UP001230188">
    <property type="component" value="Unassembled WGS sequence"/>
</dbReference>
<feature type="domain" description="Kinesin motor" evidence="11">
    <location>
        <begin position="11"/>
        <end position="373"/>
    </location>
</feature>
<keyword evidence="5 8" id="KW-0067">ATP-binding</keyword>
<evidence type="ECO:0000259" key="11">
    <source>
        <dbReference type="PROSITE" id="PS50067"/>
    </source>
</evidence>
<evidence type="ECO:0000256" key="7">
    <source>
        <dbReference type="ARBA" id="ARBA00023212"/>
    </source>
</evidence>
<sequence>MPEETATTTVNLSVAVRVRPLTSEEQRRRTPKVVSAGQNRVVVHGRGPEKAFHVDKAFGPYAGQRDIFDQVVRPVVEEMLQGYNATIFAYGQTGTGKTYTIEGSLADDEHAGIVPRAAREIYERLDGKDCSVRVSALEVYNEELADLLADVEDKGGGGGGGGKKRSPAFGSAARSTPTSAAAAGINGSNNSKELRLFETSEGVVQCANLEEVMCETVEECIGALRRGSRARKVAATMCNDKSSRSHVIFCLKACTRSIADDGRELVVNGQLNLVDLAGSECAGRSGASTGTRRAEAGAINQSLLTLGRVITTLTSPKSESAYVPYRDSKLTRLLQDSLGGKAKTTLIATVSPCKDGADETVSTLQYAQRARSIKNTPEQRARYHGKAVLKSISHEVDELHKLLRLQREKNGGMLVPSDKWDELQDELSSRRHEADELQAALAAARDENRERVLENKGLLRQLEARDRELGEARTDIAATARALRDERAMHEATAHVETELRGAEAKLVATGRELATAFVGCREVLGRALSELESRARDLATDASTAAEVADGATAAARGVGARLARSIEAHATTLEDAAAKVDGLLHNLGAGVDAAMSDVADRSARLADRARADAAAEAALLRADGARVAALASDCAGRVDRGVQALAIKASKAAAATLALSEASESARNAVAREASTEIPARAAASTDRVAALANTLTENALEPAVAEDARTAEARRQLFAREEKRRAEAHEARERRLEASAARLREAVTRLIDAELARSREEADRARAEDVARFASAALECESDETERAAKLSRLAESTAEMAAASRASIDEFAKTSATALARVSFPASSDFDAARESLLDGSDCLARDASDAAREVVARADDVRTNLATRATTFEETRVAAADQHERAAIDARDDLRSRVAEDLDVRRAVAASCSTNLLKEARAAADLVASDLSAVDAQANAHAAAMATRAVDPDTRAPDLPPHIDLDFVPTDPKDGLVAAWKWSESSLAVVVLQGNLRQLTCSCCNRRAFDKRMREEAQSRTLLLHRLGSRWCRVCTAVLCEKHRWAHYCPPLELEEAVRRGECGGVDRAILAGADPTRADARGETALEFAAAQGSGAVVRRLLAEPATLDSAGLALLAATERGNRDACRAILDARAASIERLREALAIAAARGRGDISADIIEASILATLPNGPQSAIVNAVATGRVDVVMLLLAAKTRSNAAASVLCRAWLRRRSSFRRGVPALPWQSPTLRRRTLSFWRHDLSTLVSRLALFARDNPSEDKEAMVRFLDAVERHGDFEAWRRHWLREARLAYVKLLWLLNRDRALVAPAAPPHARFLAWVLTVGLGDHLGGIILRRVLDFAVDYRDATAF</sequence>
<feature type="region of interest" description="Disordered" evidence="10">
    <location>
        <begin position="155"/>
        <end position="174"/>
    </location>
</feature>
<dbReference type="PRINTS" id="PR00380">
    <property type="entry name" value="KINESINHEAVY"/>
</dbReference>
<dbReference type="InterPro" id="IPR001752">
    <property type="entry name" value="Kinesin_motor_dom"/>
</dbReference>
<feature type="coiled-coil region" evidence="9">
    <location>
        <begin position="427"/>
        <end position="454"/>
    </location>
</feature>
<evidence type="ECO:0000256" key="1">
    <source>
        <dbReference type="ARBA" id="ARBA00004245"/>
    </source>
</evidence>
<evidence type="ECO:0000256" key="9">
    <source>
        <dbReference type="SAM" id="Coils"/>
    </source>
</evidence>
<dbReference type="SUPFAM" id="SSF52540">
    <property type="entry name" value="P-loop containing nucleoside triphosphate hydrolases"/>
    <property type="match status" value="1"/>
</dbReference>
<dbReference type="InterPro" id="IPR047149">
    <property type="entry name" value="KIF11-like"/>
</dbReference>
<dbReference type="GO" id="GO:0051231">
    <property type="term" value="P:spindle elongation"/>
    <property type="evidence" value="ECO:0007669"/>
    <property type="project" value="TreeGrafter"/>
</dbReference>
<dbReference type="GO" id="GO:0007018">
    <property type="term" value="P:microtubule-based movement"/>
    <property type="evidence" value="ECO:0007669"/>
    <property type="project" value="InterPro"/>
</dbReference>
<keyword evidence="2" id="KW-0963">Cytoplasm</keyword>
<keyword evidence="7" id="KW-0206">Cytoskeleton</keyword>
<keyword evidence="3" id="KW-0493">Microtubule</keyword>
<dbReference type="GO" id="GO:0008574">
    <property type="term" value="F:plus-end-directed microtubule motor activity"/>
    <property type="evidence" value="ECO:0007669"/>
    <property type="project" value="TreeGrafter"/>
</dbReference>
<dbReference type="GO" id="GO:0005524">
    <property type="term" value="F:ATP binding"/>
    <property type="evidence" value="ECO:0007669"/>
    <property type="project" value="UniProtKB-UniRule"/>
</dbReference>
<feature type="binding site" evidence="8">
    <location>
        <begin position="91"/>
        <end position="98"/>
    </location>
    <ligand>
        <name>ATP</name>
        <dbReference type="ChEBI" id="CHEBI:30616"/>
    </ligand>
</feature>
<dbReference type="GO" id="GO:0072686">
    <property type="term" value="C:mitotic spindle"/>
    <property type="evidence" value="ECO:0007669"/>
    <property type="project" value="TreeGrafter"/>
</dbReference>
<proteinExistence type="inferred from homology"/>
<dbReference type="Pfam" id="PF00225">
    <property type="entry name" value="Kinesin"/>
    <property type="match status" value="1"/>
</dbReference>